<comment type="caution">
    <text evidence="1">The sequence shown here is derived from an EMBL/GenBank/DDBJ whole genome shotgun (WGS) entry which is preliminary data.</text>
</comment>
<dbReference type="EMBL" id="JARQZJ010000017">
    <property type="protein sequence ID" value="KAK9873224.1"/>
    <property type="molecule type" value="Genomic_DNA"/>
</dbReference>
<keyword evidence="2" id="KW-1185">Reference proteome</keyword>
<name>A0AAW1U1H4_9CUCU</name>
<protein>
    <submittedName>
        <fullName evidence="1">Uncharacterized protein</fullName>
    </submittedName>
</protein>
<organism evidence="1 2">
    <name type="scientific">Henosepilachna vigintioctopunctata</name>
    <dbReference type="NCBI Taxonomy" id="420089"/>
    <lineage>
        <taxon>Eukaryota</taxon>
        <taxon>Metazoa</taxon>
        <taxon>Ecdysozoa</taxon>
        <taxon>Arthropoda</taxon>
        <taxon>Hexapoda</taxon>
        <taxon>Insecta</taxon>
        <taxon>Pterygota</taxon>
        <taxon>Neoptera</taxon>
        <taxon>Endopterygota</taxon>
        <taxon>Coleoptera</taxon>
        <taxon>Polyphaga</taxon>
        <taxon>Cucujiformia</taxon>
        <taxon>Coccinelloidea</taxon>
        <taxon>Coccinellidae</taxon>
        <taxon>Epilachninae</taxon>
        <taxon>Epilachnini</taxon>
        <taxon>Henosepilachna</taxon>
    </lineage>
</organism>
<reference evidence="1 2" key="1">
    <citation type="submission" date="2023-03" db="EMBL/GenBank/DDBJ databases">
        <title>Genome insight into feeding habits of ladybird beetles.</title>
        <authorList>
            <person name="Li H.-S."/>
            <person name="Huang Y.-H."/>
            <person name="Pang H."/>
        </authorList>
    </citation>
    <scope>NUCLEOTIDE SEQUENCE [LARGE SCALE GENOMIC DNA]</scope>
    <source>
        <strain evidence="1">SYSU_2023b</strain>
        <tissue evidence="1">Whole body</tissue>
    </source>
</reference>
<gene>
    <name evidence="1" type="ORF">WA026_021716</name>
</gene>
<proteinExistence type="predicted"/>
<sequence length="201" mass="23236">MRNDRGSRMMEFAEVCSLVVANSMAQKKISRKWTSHGPNIKKELVYILLNRRRSLRDCGVMNQFDAGSDHSMVRCAVCFNVKLERRNRVNIGNLRMKSDEFDREISNQLALVPTETEDVLLNAIKLAALKVGGYQTGHKVSKLTDETKALQYKRRKMRASLRTRRQRNEYASLSALVMRKVRCAEIQHKNSEAGYRRCKKL</sequence>
<evidence type="ECO:0000313" key="2">
    <source>
        <dbReference type="Proteomes" id="UP001431783"/>
    </source>
</evidence>
<dbReference type="Proteomes" id="UP001431783">
    <property type="component" value="Unassembled WGS sequence"/>
</dbReference>
<evidence type="ECO:0000313" key="1">
    <source>
        <dbReference type="EMBL" id="KAK9873224.1"/>
    </source>
</evidence>
<accession>A0AAW1U1H4</accession>
<dbReference type="AlphaFoldDB" id="A0AAW1U1H4"/>